<feature type="compositionally biased region" description="Basic and acidic residues" evidence="2">
    <location>
        <begin position="192"/>
        <end position="213"/>
    </location>
</feature>
<gene>
    <name evidence="4" type="ORF">AAG570_005344</name>
</gene>
<keyword evidence="5" id="KW-1185">Reference proteome</keyword>
<comment type="caution">
    <text evidence="4">The sequence shown here is derived from an EMBL/GenBank/DDBJ whole genome shotgun (WGS) entry which is preliminary data.</text>
</comment>
<name>A0ABD0Y2L2_9HEMI</name>
<accession>A0ABD0Y2L2</accession>
<dbReference type="Proteomes" id="UP001558652">
    <property type="component" value="Unassembled WGS sequence"/>
</dbReference>
<dbReference type="EMBL" id="JBFDAA010000017">
    <property type="protein sequence ID" value="KAL1116875.1"/>
    <property type="molecule type" value="Genomic_DNA"/>
</dbReference>
<evidence type="ECO:0000259" key="3">
    <source>
        <dbReference type="PROSITE" id="PS52052"/>
    </source>
</evidence>
<dbReference type="PANTHER" id="PTHR21656">
    <property type="entry name" value="MALE-SPECIFIC LETHAL-1 PROTEIN"/>
    <property type="match status" value="1"/>
</dbReference>
<evidence type="ECO:0000256" key="1">
    <source>
        <dbReference type="SAM" id="Coils"/>
    </source>
</evidence>
<evidence type="ECO:0000313" key="4">
    <source>
        <dbReference type="EMBL" id="KAL1116875.1"/>
    </source>
</evidence>
<keyword evidence="1" id="KW-0175">Coiled coil</keyword>
<dbReference type="InterPro" id="IPR026711">
    <property type="entry name" value="Msl-1"/>
</dbReference>
<feature type="domain" description="PEHE" evidence="3">
    <location>
        <begin position="246"/>
        <end position="369"/>
    </location>
</feature>
<dbReference type="Gene3D" id="1.20.5.170">
    <property type="match status" value="1"/>
</dbReference>
<dbReference type="InterPro" id="IPR029332">
    <property type="entry name" value="PEHE_dom"/>
</dbReference>
<feature type="region of interest" description="Disordered" evidence="2">
    <location>
        <begin position="134"/>
        <end position="213"/>
    </location>
</feature>
<reference evidence="4 5" key="1">
    <citation type="submission" date="2024-07" db="EMBL/GenBank/DDBJ databases">
        <title>Chromosome-level genome assembly of the water stick insect Ranatra chinensis (Heteroptera: Nepidae).</title>
        <authorList>
            <person name="Liu X."/>
        </authorList>
    </citation>
    <scope>NUCLEOTIDE SEQUENCE [LARGE SCALE GENOMIC DNA]</scope>
    <source>
        <strain evidence="4">Cailab_2021Rc</strain>
        <tissue evidence="4">Muscle</tissue>
    </source>
</reference>
<dbReference type="SMART" id="SM01300">
    <property type="entry name" value="PEHE"/>
    <property type="match status" value="1"/>
</dbReference>
<feature type="compositionally biased region" description="Basic residues" evidence="2">
    <location>
        <begin position="176"/>
        <end position="191"/>
    </location>
</feature>
<proteinExistence type="predicted"/>
<dbReference type="Pfam" id="PF15275">
    <property type="entry name" value="PEHE"/>
    <property type="match status" value="1"/>
</dbReference>
<sequence>MSGGGGISVVGAAAPPNGVVKMVSGGYDKEAAACLRLTEAGPECPRYDKGLEIPRMKELLLIHLDFIQQQSEQLTTKDKQISDLRRENEMLKLRIDRMERRVALQKNRSSSSSASGGGGSVAVVENGVSLAYDQSDPRLPHSCYPGSSGASSPVLGGGDLRKRRRRSVDSSLGGGRGKRPCHTSEHHKRQLSRLDSKRNNKREEIGDGSPIKKDNRLITESSYYTTIGERECMWTCETRTTNRAASLEVPKWRIKVYTSSYTMEGTENLSEDVFERRHSRLSIDEKRRKRWDVQRIREQRQNERLRQREKVRLGECEGDGAGGGEDSELDSFWPHPHPRLILAVDDTVPISVFGIPLASTSVMDFSLPWLSSGDSVVKPPRSFSKRKR</sequence>
<evidence type="ECO:0000313" key="5">
    <source>
        <dbReference type="Proteomes" id="UP001558652"/>
    </source>
</evidence>
<dbReference type="AlphaFoldDB" id="A0ABD0Y2L2"/>
<protein>
    <recommendedName>
        <fullName evidence="3">PEHE domain-containing protein</fullName>
    </recommendedName>
</protein>
<feature type="coiled-coil region" evidence="1">
    <location>
        <begin position="67"/>
        <end position="108"/>
    </location>
</feature>
<dbReference type="GO" id="GO:1902562">
    <property type="term" value="C:H4 histone acetyltransferase complex"/>
    <property type="evidence" value="ECO:0007669"/>
    <property type="project" value="UniProtKB-ARBA"/>
</dbReference>
<organism evidence="4 5">
    <name type="scientific">Ranatra chinensis</name>
    <dbReference type="NCBI Taxonomy" id="642074"/>
    <lineage>
        <taxon>Eukaryota</taxon>
        <taxon>Metazoa</taxon>
        <taxon>Ecdysozoa</taxon>
        <taxon>Arthropoda</taxon>
        <taxon>Hexapoda</taxon>
        <taxon>Insecta</taxon>
        <taxon>Pterygota</taxon>
        <taxon>Neoptera</taxon>
        <taxon>Paraneoptera</taxon>
        <taxon>Hemiptera</taxon>
        <taxon>Heteroptera</taxon>
        <taxon>Panheteroptera</taxon>
        <taxon>Nepomorpha</taxon>
        <taxon>Nepidae</taxon>
        <taxon>Ranatrinae</taxon>
        <taxon>Ranatra</taxon>
    </lineage>
</organism>
<dbReference type="PANTHER" id="PTHR21656:SF2">
    <property type="entry name" value="MALE-SPECIFIC LETHAL 1 HOMOLOG"/>
    <property type="match status" value="1"/>
</dbReference>
<dbReference type="Gene3D" id="6.10.250.2000">
    <property type="match status" value="1"/>
</dbReference>
<evidence type="ECO:0000256" key="2">
    <source>
        <dbReference type="SAM" id="MobiDB-lite"/>
    </source>
</evidence>
<dbReference type="PROSITE" id="PS52052">
    <property type="entry name" value="PEHE"/>
    <property type="match status" value="1"/>
</dbReference>